<keyword evidence="3" id="KW-1185">Reference proteome</keyword>
<protein>
    <submittedName>
        <fullName evidence="2">Uncharacterized protein</fullName>
    </submittedName>
</protein>
<reference evidence="2 3" key="1">
    <citation type="submission" date="2022-03" db="EMBL/GenBank/DDBJ databases">
        <title>Hymenobactersp. isolated from the air.</title>
        <authorList>
            <person name="Won M."/>
            <person name="Kwon S.-W."/>
        </authorList>
    </citation>
    <scope>NUCLEOTIDE SEQUENCE [LARGE SCALE GENOMIC DNA]</scope>
    <source>
        <strain evidence="2 3">KACC 21982</strain>
    </source>
</reference>
<dbReference type="EMBL" id="CP094669">
    <property type="protein sequence ID" value="UOG77062.1"/>
    <property type="molecule type" value="Genomic_DNA"/>
</dbReference>
<dbReference type="RefSeq" id="WP_243802512.1">
    <property type="nucleotide sequence ID" value="NZ_CP094669.1"/>
</dbReference>
<gene>
    <name evidence="2" type="ORF">MTX78_10760</name>
</gene>
<evidence type="ECO:0000256" key="1">
    <source>
        <dbReference type="SAM" id="MobiDB-lite"/>
    </source>
</evidence>
<dbReference type="Proteomes" id="UP000831113">
    <property type="component" value="Chromosome"/>
</dbReference>
<name>A0ABY4D3Y4_9BACT</name>
<evidence type="ECO:0000313" key="3">
    <source>
        <dbReference type="Proteomes" id="UP000831113"/>
    </source>
</evidence>
<sequence>MYSARRIGALMPGLGASSAPELEATEEKTRHAVKKSAVKTVVILVIGYGVGQEKKSNSWPGPVKPELQ</sequence>
<feature type="region of interest" description="Disordered" evidence="1">
    <location>
        <begin position="1"/>
        <end position="24"/>
    </location>
</feature>
<proteinExistence type="predicted"/>
<organism evidence="2 3">
    <name type="scientific">Hymenobacter tibetensis</name>
    <dbReference type="NCBI Taxonomy" id="497967"/>
    <lineage>
        <taxon>Bacteria</taxon>
        <taxon>Pseudomonadati</taxon>
        <taxon>Bacteroidota</taxon>
        <taxon>Cytophagia</taxon>
        <taxon>Cytophagales</taxon>
        <taxon>Hymenobacteraceae</taxon>
        <taxon>Hymenobacter</taxon>
    </lineage>
</organism>
<accession>A0ABY4D3Y4</accession>
<evidence type="ECO:0000313" key="2">
    <source>
        <dbReference type="EMBL" id="UOG77062.1"/>
    </source>
</evidence>